<evidence type="ECO:0000256" key="4">
    <source>
        <dbReference type="ARBA" id="ARBA00022679"/>
    </source>
</evidence>
<dbReference type="PRINTS" id="PR00108">
    <property type="entry name" value="THYMDSNTHASE"/>
</dbReference>
<dbReference type="Pfam" id="PF00303">
    <property type="entry name" value="Thymidylat_synt"/>
    <property type="match status" value="1"/>
</dbReference>
<dbReference type="GO" id="GO:0005829">
    <property type="term" value="C:cytosol"/>
    <property type="evidence" value="ECO:0007669"/>
    <property type="project" value="TreeGrafter"/>
</dbReference>
<dbReference type="InterPro" id="IPR045097">
    <property type="entry name" value="Thymidate_synth/dCMP_Mease"/>
</dbReference>
<dbReference type="InterPro" id="IPR036926">
    <property type="entry name" value="Thymidate_synth/dCMP_Mease_sf"/>
</dbReference>
<keyword evidence="5" id="KW-0545">Nucleotide biosynthesis</keyword>
<comment type="catalytic activity">
    <reaction evidence="6">
        <text>dUMP + (6R)-5,10-methylene-5,6,7,8-tetrahydrofolate = 7,8-dihydrofolate + dTMP</text>
        <dbReference type="Rhea" id="RHEA:12104"/>
        <dbReference type="ChEBI" id="CHEBI:15636"/>
        <dbReference type="ChEBI" id="CHEBI:57451"/>
        <dbReference type="ChEBI" id="CHEBI:63528"/>
        <dbReference type="ChEBI" id="CHEBI:246422"/>
        <dbReference type="EC" id="2.1.1.45"/>
    </reaction>
</comment>
<dbReference type="CDD" id="cd00351">
    <property type="entry name" value="TS_Pyrimidine_HMase"/>
    <property type="match status" value="1"/>
</dbReference>
<feature type="active site" evidence="7">
    <location>
        <position position="176"/>
    </location>
</feature>
<evidence type="ECO:0000259" key="8">
    <source>
        <dbReference type="Pfam" id="PF00303"/>
    </source>
</evidence>
<dbReference type="AlphaFoldDB" id="A0A166H9Y3"/>
<dbReference type="InterPro" id="IPR000398">
    <property type="entry name" value="Thymidylate_synthase"/>
</dbReference>
<dbReference type="STRING" id="436010.A0A166H9Y3"/>
<dbReference type="GO" id="GO:0006235">
    <property type="term" value="P:dTTP biosynthetic process"/>
    <property type="evidence" value="ECO:0007669"/>
    <property type="project" value="UniProtKB-UniPathway"/>
</dbReference>
<evidence type="ECO:0000256" key="6">
    <source>
        <dbReference type="ARBA" id="ARBA00047344"/>
    </source>
</evidence>
<evidence type="ECO:0000313" key="9">
    <source>
        <dbReference type="EMBL" id="KZP18631.1"/>
    </source>
</evidence>
<accession>A0A166H9Y3</accession>
<keyword evidence="3" id="KW-0489">Methyltransferase</keyword>
<dbReference type="FunFam" id="3.30.572.10:FF:000013">
    <property type="entry name" value="Thymidylate synthase"/>
    <property type="match status" value="1"/>
</dbReference>
<dbReference type="PANTHER" id="PTHR11548">
    <property type="entry name" value="THYMIDYLATE SYNTHASE 1"/>
    <property type="match status" value="1"/>
</dbReference>
<name>A0A166H9Y3_9AGAM</name>
<dbReference type="PANTHER" id="PTHR11548:SF2">
    <property type="entry name" value="THYMIDYLATE SYNTHASE"/>
    <property type="match status" value="1"/>
</dbReference>
<dbReference type="InterPro" id="IPR020940">
    <property type="entry name" value="Thymidylate_synthase_AS"/>
</dbReference>
<evidence type="ECO:0000256" key="1">
    <source>
        <dbReference type="ARBA" id="ARBA00004992"/>
    </source>
</evidence>
<dbReference type="NCBIfam" id="TIGR03284">
    <property type="entry name" value="thym_sym"/>
    <property type="match status" value="1"/>
</dbReference>
<dbReference type="GO" id="GO:0006231">
    <property type="term" value="P:dTMP biosynthetic process"/>
    <property type="evidence" value="ECO:0007669"/>
    <property type="project" value="InterPro"/>
</dbReference>
<reference evidence="9 10" key="1">
    <citation type="journal article" date="2016" name="Mol. Biol. Evol.">
        <title>Comparative Genomics of Early-Diverging Mushroom-Forming Fungi Provides Insights into the Origins of Lignocellulose Decay Capabilities.</title>
        <authorList>
            <person name="Nagy L.G."/>
            <person name="Riley R."/>
            <person name="Tritt A."/>
            <person name="Adam C."/>
            <person name="Daum C."/>
            <person name="Floudas D."/>
            <person name="Sun H."/>
            <person name="Yadav J.S."/>
            <person name="Pangilinan J."/>
            <person name="Larsson K.H."/>
            <person name="Matsuura K."/>
            <person name="Barry K."/>
            <person name="Labutti K."/>
            <person name="Kuo R."/>
            <person name="Ohm R.A."/>
            <person name="Bhattacharya S.S."/>
            <person name="Shirouzu T."/>
            <person name="Yoshinaga Y."/>
            <person name="Martin F.M."/>
            <person name="Grigoriev I.V."/>
            <person name="Hibbett D.S."/>
        </authorList>
    </citation>
    <scope>NUCLEOTIDE SEQUENCE [LARGE SCALE GENOMIC DNA]</scope>
    <source>
        <strain evidence="9 10">CBS 109695</strain>
    </source>
</reference>
<protein>
    <recommendedName>
        <fullName evidence="2">thymidylate synthase</fullName>
        <ecNumber evidence="2">2.1.1.45</ecNumber>
    </recommendedName>
</protein>
<feature type="domain" description="Thymidylate synthase/dCMP hydroxymethylase" evidence="8">
    <location>
        <begin position="10"/>
        <end position="302"/>
    </location>
</feature>
<keyword evidence="4" id="KW-0808">Transferase</keyword>
<dbReference type="GO" id="GO:0032259">
    <property type="term" value="P:methylation"/>
    <property type="evidence" value="ECO:0007669"/>
    <property type="project" value="UniProtKB-KW"/>
</dbReference>
<dbReference type="NCBIfam" id="NF002497">
    <property type="entry name" value="PRK01827.1-3"/>
    <property type="match status" value="1"/>
</dbReference>
<dbReference type="Proteomes" id="UP000076532">
    <property type="component" value="Unassembled WGS sequence"/>
</dbReference>
<evidence type="ECO:0000256" key="5">
    <source>
        <dbReference type="ARBA" id="ARBA00022727"/>
    </source>
</evidence>
<evidence type="ECO:0000256" key="2">
    <source>
        <dbReference type="ARBA" id="ARBA00011947"/>
    </source>
</evidence>
<dbReference type="Gene3D" id="3.30.572.10">
    <property type="entry name" value="Thymidylate synthase/dCMP hydroxymethylase domain"/>
    <property type="match status" value="1"/>
</dbReference>
<evidence type="ECO:0000256" key="3">
    <source>
        <dbReference type="ARBA" id="ARBA00022603"/>
    </source>
</evidence>
<proteinExistence type="inferred from homology"/>
<gene>
    <name evidence="9" type="ORF">FIBSPDRAFT_829221</name>
</gene>
<dbReference type="EMBL" id="KV417571">
    <property type="protein sequence ID" value="KZP18631.1"/>
    <property type="molecule type" value="Genomic_DNA"/>
</dbReference>
<evidence type="ECO:0000256" key="7">
    <source>
        <dbReference type="PROSITE-ProRule" id="PRU10016"/>
    </source>
</evidence>
<dbReference type="OrthoDB" id="766at2759"/>
<organism evidence="9 10">
    <name type="scientific">Athelia psychrophila</name>
    <dbReference type="NCBI Taxonomy" id="1759441"/>
    <lineage>
        <taxon>Eukaryota</taxon>
        <taxon>Fungi</taxon>
        <taxon>Dikarya</taxon>
        <taxon>Basidiomycota</taxon>
        <taxon>Agaricomycotina</taxon>
        <taxon>Agaricomycetes</taxon>
        <taxon>Agaricomycetidae</taxon>
        <taxon>Atheliales</taxon>
        <taxon>Atheliaceae</taxon>
        <taxon>Athelia</taxon>
    </lineage>
</organism>
<dbReference type="GO" id="GO:0005739">
    <property type="term" value="C:mitochondrion"/>
    <property type="evidence" value="ECO:0007669"/>
    <property type="project" value="TreeGrafter"/>
</dbReference>
<dbReference type="HAMAP" id="MF_00008">
    <property type="entry name" value="Thymidy_synth_bact"/>
    <property type="match status" value="1"/>
</dbReference>
<dbReference type="SUPFAM" id="SSF55831">
    <property type="entry name" value="Thymidylate synthase/dCMP hydroxymethylase"/>
    <property type="match status" value="1"/>
</dbReference>
<dbReference type="InterPro" id="IPR023451">
    <property type="entry name" value="Thymidate_synth/dCMP_Mease_dom"/>
</dbReference>
<dbReference type="EC" id="2.1.1.45" evidence="2"/>
<evidence type="ECO:0000313" key="10">
    <source>
        <dbReference type="Proteomes" id="UP000076532"/>
    </source>
</evidence>
<dbReference type="PROSITE" id="PS00091">
    <property type="entry name" value="THYMIDYLATE_SYNTHASE"/>
    <property type="match status" value="1"/>
</dbReference>
<sequence length="302" mass="34215">MPDSQIHEEHQYLDLIRRVLDEGESRPDRTGTGTLSIFAPPSFRFSLADNTLPLLTTKRTFLRGIVEELLWFIHGSTDAKLLSARGIKIWDGNGSQAFLESRGLGHRREGDLGPVYGFQWRHFGAEYKDCDSNYDGKGVDQLQECIQKIKENPTDRRIILSAWNPADIPSMALPPCHMMCQFYVHLSPPDSDAPNRLSCLMYQRSADLGLGIPFNIASYALLTHMIAQVTGTTAHELIIQLGDAHVYKDHVEALQVQLQREPRAFPKIRWKREVKDIDEFESEDVIVEGYAPHPSIAMKMSV</sequence>
<dbReference type="UniPathway" id="UPA00575"/>
<dbReference type="GO" id="GO:0004799">
    <property type="term" value="F:thymidylate synthase activity"/>
    <property type="evidence" value="ECO:0007669"/>
    <property type="project" value="UniProtKB-EC"/>
</dbReference>
<comment type="pathway">
    <text evidence="1">Pyrimidine metabolism; dTTP biosynthesis.</text>
</comment>
<keyword evidence="10" id="KW-1185">Reference proteome</keyword>